<evidence type="ECO:0000256" key="4">
    <source>
        <dbReference type="PROSITE-ProRule" id="PRU00175"/>
    </source>
</evidence>
<feature type="compositionally biased region" description="Low complexity" evidence="5">
    <location>
        <begin position="281"/>
        <end position="300"/>
    </location>
</feature>
<dbReference type="Proteomes" id="UP001146793">
    <property type="component" value="Unassembled WGS sequence"/>
</dbReference>
<feature type="compositionally biased region" description="Low complexity" evidence="5">
    <location>
        <begin position="382"/>
        <end position="395"/>
    </location>
</feature>
<feature type="region of interest" description="Disordered" evidence="5">
    <location>
        <begin position="281"/>
        <end position="306"/>
    </location>
</feature>
<keyword evidence="3" id="KW-0862">Zinc</keyword>
<dbReference type="PANTHER" id="PTHR22763:SF183">
    <property type="entry name" value="RING-TYPE DOMAIN-CONTAINING PROTEIN"/>
    <property type="match status" value="1"/>
</dbReference>
<dbReference type="GO" id="GO:0012505">
    <property type="term" value="C:endomembrane system"/>
    <property type="evidence" value="ECO:0007669"/>
    <property type="project" value="TreeGrafter"/>
</dbReference>
<dbReference type="InterPro" id="IPR001841">
    <property type="entry name" value="Znf_RING"/>
</dbReference>
<dbReference type="SMART" id="SM00184">
    <property type="entry name" value="RING"/>
    <property type="match status" value="1"/>
</dbReference>
<feature type="transmembrane region" description="Helical" evidence="6">
    <location>
        <begin position="143"/>
        <end position="165"/>
    </location>
</feature>
<evidence type="ECO:0000259" key="7">
    <source>
        <dbReference type="PROSITE" id="PS50089"/>
    </source>
</evidence>
<dbReference type="Gene3D" id="3.30.40.10">
    <property type="entry name" value="Zinc/RING finger domain, C3HC4 (zinc finger)"/>
    <property type="match status" value="1"/>
</dbReference>
<dbReference type="EMBL" id="JANTQA010000063">
    <property type="protein sequence ID" value="KAJ3427265.1"/>
    <property type="molecule type" value="Genomic_DNA"/>
</dbReference>
<evidence type="ECO:0000313" key="9">
    <source>
        <dbReference type="Proteomes" id="UP001146793"/>
    </source>
</evidence>
<evidence type="ECO:0000256" key="1">
    <source>
        <dbReference type="ARBA" id="ARBA00022723"/>
    </source>
</evidence>
<feature type="region of interest" description="Disordered" evidence="5">
    <location>
        <begin position="367"/>
        <end position="395"/>
    </location>
</feature>
<dbReference type="AlphaFoldDB" id="A0AAV7YE73"/>
<feature type="transmembrane region" description="Helical" evidence="6">
    <location>
        <begin position="102"/>
        <end position="123"/>
    </location>
</feature>
<sequence>MFNKPITLLIVSFHIFKFLHIYSKCGTVESSLAFILNSKYYLVTLQFSLFHLLHLIGMILFKIFFGAATEIEQFKLKKNTFFFMTRLQIFILFVITPKSYDFYFWMFWYQIFGFFKILVYIILHRLSTYSSAFQLNSFTAVRLLSLSLSIVASSALLMKACYPFLYNAEKWYLYFLFSEAFTAISLCLHSVLKIYFLVSPFGDISPGKIMMCDLVMKLIHFLTHFINVFMVTLFIGGFGFVHLFLCLFVLHHYNSFLLSLKKWNNYRETFKQLELELRNINNNNDNNNNSGRSGLNNNDNEVGDDEQNLQNEEIVDICPICRDDIKNNETTLPCGHKIHTSCCRIYLEYQQTCPICRYPLLNGNNAPQQNQQETLESVPTENDQNQNQNDSLNLQVGNTNDQISVIITFDRPNFEHRNTQIVQLEERSSDENENEDDNNLESNGNNNPENESFIFNHQMEDNQLIQQMFPYLEHSDISNILNQNLSLEMSIENILLHTQND</sequence>
<dbReference type="GO" id="GO:0008270">
    <property type="term" value="F:zinc ion binding"/>
    <property type="evidence" value="ECO:0007669"/>
    <property type="project" value="UniProtKB-KW"/>
</dbReference>
<feature type="domain" description="RING-type" evidence="7">
    <location>
        <begin position="318"/>
        <end position="357"/>
    </location>
</feature>
<keyword evidence="1" id="KW-0479">Metal-binding</keyword>
<organism evidence="8 9">
    <name type="scientific">Anaeramoeba flamelloides</name>
    <dbReference type="NCBI Taxonomy" id="1746091"/>
    <lineage>
        <taxon>Eukaryota</taxon>
        <taxon>Metamonada</taxon>
        <taxon>Anaeramoebidae</taxon>
        <taxon>Anaeramoeba</taxon>
    </lineage>
</organism>
<evidence type="ECO:0000313" key="8">
    <source>
        <dbReference type="EMBL" id="KAJ3427265.1"/>
    </source>
</evidence>
<feature type="compositionally biased region" description="Low complexity" evidence="5">
    <location>
        <begin position="440"/>
        <end position="452"/>
    </location>
</feature>
<reference evidence="8" key="1">
    <citation type="submission" date="2022-08" db="EMBL/GenBank/DDBJ databases">
        <title>Novel sulphate-reducing endosymbionts in the free-living metamonad Anaeramoeba.</title>
        <authorList>
            <person name="Jerlstrom-Hultqvist J."/>
            <person name="Cepicka I."/>
            <person name="Gallot-Lavallee L."/>
            <person name="Salas-Leiva D."/>
            <person name="Curtis B.A."/>
            <person name="Zahonova K."/>
            <person name="Pipaliya S."/>
            <person name="Dacks J."/>
            <person name="Roger A.J."/>
        </authorList>
    </citation>
    <scope>NUCLEOTIDE SEQUENCE</scope>
    <source>
        <strain evidence="8">Busselton2</strain>
    </source>
</reference>
<feature type="compositionally biased region" description="Polar residues" evidence="5">
    <location>
        <begin position="367"/>
        <end position="381"/>
    </location>
</feature>
<comment type="caution">
    <text evidence="8">The sequence shown here is derived from an EMBL/GenBank/DDBJ whole genome shotgun (WGS) entry which is preliminary data.</text>
</comment>
<evidence type="ECO:0000256" key="6">
    <source>
        <dbReference type="SAM" id="Phobius"/>
    </source>
</evidence>
<protein>
    <submittedName>
        <fullName evidence="8">E3 ubiquitin-protein ligase amfr</fullName>
    </submittedName>
</protein>
<name>A0AAV7YE73_9EUKA</name>
<evidence type="ECO:0000256" key="2">
    <source>
        <dbReference type="ARBA" id="ARBA00022771"/>
    </source>
</evidence>
<keyword evidence="6" id="KW-0812">Transmembrane</keyword>
<feature type="transmembrane region" description="Helical" evidence="6">
    <location>
        <begin position="80"/>
        <end position="96"/>
    </location>
</feature>
<keyword evidence="6" id="KW-0472">Membrane</keyword>
<dbReference type="InterPro" id="IPR050731">
    <property type="entry name" value="HRD1_E3_ubiq-ligases"/>
</dbReference>
<accession>A0AAV7YE73</accession>
<feature type="transmembrane region" description="Helical" evidence="6">
    <location>
        <begin position="219"/>
        <end position="250"/>
    </location>
</feature>
<dbReference type="GO" id="GO:0043161">
    <property type="term" value="P:proteasome-mediated ubiquitin-dependent protein catabolic process"/>
    <property type="evidence" value="ECO:0007669"/>
    <property type="project" value="TreeGrafter"/>
</dbReference>
<proteinExistence type="predicted"/>
<dbReference type="SUPFAM" id="SSF57850">
    <property type="entry name" value="RING/U-box"/>
    <property type="match status" value="1"/>
</dbReference>
<keyword evidence="6" id="KW-1133">Transmembrane helix</keyword>
<evidence type="ECO:0000256" key="5">
    <source>
        <dbReference type="SAM" id="MobiDB-lite"/>
    </source>
</evidence>
<gene>
    <name evidence="8" type="ORF">M0812_26845</name>
</gene>
<evidence type="ECO:0000256" key="3">
    <source>
        <dbReference type="ARBA" id="ARBA00022833"/>
    </source>
</evidence>
<dbReference type="GO" id="GO:0061630">
    <property type="term" value="F:ubiquitin protein ligase activity"/>
    <property type="evidence" value="ECO:0007669"/>
    <property type="project" value="TreeGrafter"/>
</dbReference>
<dbReference type="Pfam" id="PF13639">
    <property type="entry name" value="zf-RING_2"/>
    <property type="match status" value="1"/>
</dbReference>
<feature type="transmembrane region" description="Helical" evidence="6">
    <location>
        <begin position="47"/>
        <end position="68"/>
    </location>
</feature>
<dbReference type="PROSITE" id="PS50089">
    <property type="entry name" value="ZF_RING_2"/>
    <property type="match status" value="1"/>
</dbReference>
<feature type="region of interest" description="Disordered" evidence="5">
    <location>
        <begin position="423"/>
        <end position="452"/>
    </location>
</feature>
<dbReference type="InterPro" id="IPR013083">
    <property type="entry name" value="Znf_RING/FYVE/PHD"/>
</dbReference>
<dbReference type="PANTHER" id="PTHR22763">
    <property type="entry name" value="RING ZINC FINGER PROTEIN"/>
    <property type="match status" value="1"/>
</dbReference>
<feature type="transmembrane region" description="Helical" evidence="6">
    <location>
        <begin position="171"/>
        <end position="198"/>
    </location>
</feature>
<keyword evidence="2 4" id="KW-0863">Zinc-finger</keyword>